<accession>A0A1H2PMV0</accession>
<dbReference type="AlphaFoldDB" id="A0A1H2PMV0"/>
<proteinExistence type="predicted"/>
<evidence type="ECO:0000313" key="2">
    <source>
        <dbReference type="Proteomes" id="UP000243719"/>
    </source>
</evidence>
<protein>
    <submittedName>
        <fullName evidence="1">Uncharacterized conserved protein YecE, DUF72 family</fullName>
    </submittedName>
</protein>
<name>A0A1H2PMV0_9BURK</name>
<dbReference type="RefSeq" id="WP_328586104.1">
    <property type="nucleotide sequence ID" value="NZ_FNLO01000003.1"/>
</dbReference>
<evidence type="ECO:0000313" key="1">
    <source>
        <dbReference type="EMBL" id="SDV47452.1"/>
    </source>
</evidence>
<dbReference type="SUPFAM" id="SSF117396">
    <property type="entry name" value="TM1631-like"/>
    <property type="match status" value="1"/>
</dbReference>
<dbReference type="STRING" id="1770053.SAMN05216551_10322"/>
<sequence>MSTAASGGPADIAGFDAPASPSVLIGTASWSDRSLIASKRFYPAGVNSPEARLRYYASQFPLVEIDTSYYALPTVASATQWAARTPPGFTFNIKAFRLFTGHRTQSAVLPKAIREKLPAQSDWVYKLMPVTAREALWEAFREALAPLTAADKLGAVHFQFAPTVVRSDRALAHLDHVAARLPGLTIAVEFRHASWFATAQARADTLDFLAERGFVNVVVDSPQGFQNSVPSVWEATSPELALVRLHGRNTSTWNLRGATSASQRFNYDYSDEELAVMAERVAQLAARAKRTHVVFNNNWEDQGQRNAKTLKGLLGGDVIRWA</sequence>
<dbReference type="PANTHER" id="PTHR30348:SF13">
    <property type="entry name" value="UPF0759 PROTEIN YUNF"/>
    <property type="match status" value="1"/>
</dbReference>
<organism evidence="1 2">
    <name type="scientific">Chitinasiproducens palmae</name>
    <dbReference type="NCBI Taxonomy" id="1770053"/>
    <lineage>
        <taxon>Bacteria</taxon>
        <taxon>Pseudomonadati</taxon>
        <taxon>Pseudomonadota</taxon>
        <taxon>Betaproteobacteria</taxon>
        <taxon>Burkholderiales</taxon>
        <taxon>Burkholderiaceae</taxon>
        <taxon>Chitinasiproducens</taxon>
    </lineage>
</organism>
<dbReference type="InterPro" id="IPR036520">
    <property type="entry name" value="UPF0759_sf"/>
</dbReference>
<keyword evidence="2" id="KW-1185">Reference proteome</keyword>
<gene>
    <name evidence="1" type="ORF">SAMN05216551_10322</name>
</gene>
<reference evidence="2" key="1">
    <citation type="submission" date="2016-09" db="EMBL/GenBank/DDBJ databases">
        <authorList>
            <person name="Varghese N."/>
            <person name="Submissions S."/>
        </authorList>
    </citation>
    <scope>NUCLEOTIDE SEQUENCE [LARGE SCALE GENOMIC DNA]</scope>
    <source>
        <strain evidence="2">JS23</strain>
    </source>
</reference>
<dbReference type="Proteomes" id="UP000243719">
    <property type="component" value="Unassembled WGS sequence"/>
</dbReference>
<dbReference type="Pfam" id="PF01904">
    <property type="entry name" value="DUF72"/>
    <property type="match status" value="1"/>
</dbReference>
<dbReference type="EMBL" id="FNLO01000003">
    <property type="protein sequence ID" value="SDV47452.1"/>
    <property type="molecule type" value="Genomic_DNA"/>
</dbReference>
<dbReference type="Gene3D" id="3.20.20.410">
    <property type="entry name" value="Protein of unknown function UPF0759"/>
    <property type="match status" value="1"/>
</dbReference>
<dbReference type="PANTHER" id="PTHR30348">
    <property type="entry name" value="UNCHARACTERIZED PROTEIN YECE"/>
    <property type="match status" value="1"/>
</dbReference>
<dbReference type="InterPro" id="IPR002763">
    <property type="entry name" value="DUF72"/>
</dbReference>